<feature type="domain" description="AMP-binding enzyme C-terminal" evidence="4">
    <location>
        <begin position="449"/>
        <end position="527"/>
    </location>
</feature>
<protein>
    <submittedName>
        <fullName evidence="5">AMP-binding protein</fullName>
    </submittedName>
</protein>
<keyword evidence="1" id="KW-0436">Ligase</keyword>
<feature type="compositionally biased region" description="Basic and acidic residues" evidence="2">
    <location>
        <begin position="8"/>
        <end position="20"/>
    </location>
</feature>
<dbReference type="Gene3D" id="3.30.300.30">
    <property type="match status" value="1"/>
</dbReference>
<comment type="caution">
    <text evidence="5">The sequence shown here is derived from an EMBL/GenBank/DDBJ whole genome shotgun (WGS) entry which is preliminary data.</text>
</comment>
<evidence type="ECO:0000313" key="5">
    <source>
        <dbReference type="EMBL" id="MYR31577.1"/>
    </source>
</evidence>
<dbReference type="InterPro" id="IPR020845">
    <property type="entry name" value="AMP-binding_CS"/>
</dbReference>
<dbReference type="SUPFAM" id="SSF56801">
    <property type="entry name" value="Acetyl-CoA synthetase-like"/>
    <property type="match status" value="1"/>
</dbReference>
<feature type="region of interest" description="Disordered" evidence="2">
    <location>
        <begin position="1"/>
        <end position="21"/>
    </location>
</feature>
<gene>
    <name evidence="5" type="ORF">GTW20_04660</name>
</gene>
<dbReference type="InterPro" id="IPR042099">
    <property type="entry name" value="ANL_N_sf"/>
</dbReference>
<name>A0A7K2IP21_9ACTN</name>
<sequence length="538" mass="58239">MSNPPVTAHEDTFTRDHLPPPERWPVIEPLEYPERINCAEELLDGTIGRYGADRRCVVGADEELTYGGLRDRVDRIAHVLVAEQGVRPGERVLLRGPNSPWLAACWLAVLKAGGVVVTVLPVLRAGELTTILRAARVAHALCDAGCRDDLDEAARSLGADAPATLVYGGEGDEDLTVRVAGRPGRFAAVPTAADDACMIAYTSGTTGTPKGCVHFHRDVLTIADTYSARVLRPTPDDLFAGSPPFAFTFGLGGLLIFPLRAGAATVLLERPRPDALMDAVVDHGVTVLFTAPTAYRTMLAGRAGRDLSSLRRCVSAGEHLPAATWHAWYEATGVRLLDGIGATEMLHIFLSSDDAHMRPGSTGRPVPGYTAAVLDDEGTPVPDGEPGHLAVRGPVGCRYLDDDRQTEYVRHGWNHTGDTYVRDEDGYFWYRARSDDMIVSAGYNIAPAEVEEALLSSPEVVEAAVVGVEDPERGPIVRAYVVLEPGIEADDGTAERLREHVRSRISPYKAPRSVVFVPALPRTPTGKLQRFRLREETP</sequence>
<evidence type="ECO:0000313" key="6">
    <source>
        <dbReference type="Proteomes" id="UP000467124"/>
    </source>
</evidence>
<evidence type="ECO:0000259" key="4">
    <source>
        <dbReference type="Pfam" id="PF13193"/>
    </source>
</evidence>
<evidence type="ECO:0000256" key="2">
    <source>
        <dbReference type="SAM" id="MobiDB-lite"/>
    </source>
</evidence>
<organism evidence="5 6">
    <name type="scientific">Nocardiopsis alba</name>
    <dbReference type="NCBI Taxonomy" id="53437"/>
    <lineage>
        <taxon>Bacteria</taxon>
        <taxon>Bacillati</taxon>
        <taxon>Actinomycetota</taxon>
        <taxon>Actinomycetes</taxon>
        <taxon>Streptosporangiales</taxon>
        <taxon>Nocardiopsidaceae</taxon>
        <taxon>Nocardiopsis</taxon>
    </lineage>
</organism>
<dbReference type="PANTHER" id="PTHR43352">
    <property type="entry name" value="ACETYL-COA SYNTHETASE"/>
    <property type="match status" value="1"/>
</dbReference>
<dbReference type="GO" id="GO:0016878">
    <property type="term" value="F:acid-thiol ligase activity"/>
    <property type="evidence" value="ECO:0007669"/>
    <property type="project" value="TreeGrafter"/>
</dbReference>
<evidence type="ECO:0000256" key="1">
    <source>
        <dbReference type="ARBA" id="ARBA00022598"/>
    </source>
</evidence>
<reference evidence="5 6" key="1">
    <citation type="journal article" date="2019" name="Nat. Commun.">
        <title>The antimicrobial potential of Streptomyces from insect microbiomes.</title>
        <authorList>
            <person name="Chevrette M.G."/>
            <person name="Carlson C.M."/>
            <person name="Ortega H.E."/>
            <person name="Thomas C."/>
            <person name="Ananiev G.E."/>
            <person name="Barns K.J."/>
            <person name="Book A.J."/>
            <person name="Cagnazzo J."/>
            <person name="Carlos C."/>
            <person name="Flanigan W."/>
            <person name="Grubbs K.J."/>
            <person name="Horn H.A."/>
            <person name="Hoffmann F.M."/>
            <person name="Klassen J.L."/>
            <person name="Knack J.J."/>
            <person name="Lewin G.R."/>
            <person name="McDonald B.R."/>
            <person name="Muller L."/>
            <person name="Melo W.G.P."/>
            <person name="Pinto-Tomas A.A."/>
            <person name="Schmitz A."/>
            <person name="Wendt-Pienkowski E."/>
            <person name="Wildman S."/>
            <person name="Zhao M."/>
            <person name="Zhang F."/>
            <person name="Bugni T.S."/>
            <person name="Andes D.R."/>
            <person name="Pupo M.T."/>
            <person name="Currie C.R."/>
        </authorList>
    </citation>
    <scope>NUCLEOTIDE SEQUENCE [LARGE SCALE GENOMIC DNA]</scope>
    <source>
        <strain evidence="5 6">SID5840</strain>
    </source>
</reference>
<dbReference type="InterPro" id="IPR025110">
    <property type="entry name" value="AMP-bd_C"/>
</dbReference>
<dbReference type="GO" id="GO:0044550">
    <property type="term" value="P:secondary metabolite biosynthetic process"/>
    <property type="evidence" value="ECO:0007669"/>
    <property type="project" value="TreeGrafter"/>
</dbReference>
<dbReference type="Proteomes" id="UP000467124">
    <property type="component" value="Unassembled WGS sequence"/>
</dbReference>
<dbReference type="InterPro" id="IPR045851">
    <property type="entry name" value="AMP-bd_C_sf"/>
</dbReference>
<dbReference type="EMBL" id="WWHY01000001">
    <property type="protein sequence ID" value="MYR31577.1"/>
    <property type="molecule type" value="Genomic_DNA"/>
</dbReference>
<accession>A0A7K2IP21</accession>
<dbReference type="PROSITE" id="PS00455">
    <property type="entry name" value="AMP_BINDING"/>
    <property type="match status" value="1"/>
</dbReference>
<dbReference type="RefSeq" id="WP_161110348.1">
    <property type="nucleotide sequence ID" value="NZ_JBHYPC010000002.1"/>
</dbReference>
<dbReference type="AlphaFoldDB" id="A0A7K2IP21"/>
<proteinExistence type="predicted"/>
<feature type="domain" description="AMP-dependent synthetase/ligase" evidence="3">
    <location>
        <begin position="49"/>
        <end position="394"/>
    </location>
</feature>
<evidence type="ECO:0000259" key="3">
    <source>
        <dbReference type="Pfam" id="PF00501"/>
    </source>
</evidence>
<dbReference type="PANTHER" id="PTHR43352:SF1">
    <property type="entry name" value="ANTHRANILATE--COA LIGASE"/>
    <property type="match status" value="1"/>
</dbReference>
<dbReference type="Pfam" id="PF00501">
    <property type="entry name" value="AMP-binding"/>
    <property type="match status" value="1"/>
</dbReference>
<dbReference type="Pfam" id="PF13193">
    <property type="entry name" value="AMP-binding_C"/>
    <property type="match status" value="1"/>
</dbReference>
<dbReference type="InterPro" id="IPR000873">
    <property type="entry name" value="AMP-dep_synth/lig_dom"/>
</dbReference>
<dbReference type="Gene3D" id="3.40.50.12780">
    <property type="entry name" value="N-terminal domain of ligase-like"/>
    <property type="match status" value="1"/>
</dbReference>